<sequence>MKKQSTLNRVNLKTSIERVPSKTASSRSNTESHQTSKKTNEQASARAKRAASRSREISPVQSIDMSNSVPGPTSSSAPELTLSAALPNQNETTSQEQAGGEEIRDKEATNHPVTKGKGSASNSRRLKLVMTKPIAKPTAGNQSPSSDSSSGSKSGSEVLIKKDKALRLSKHFVEVDIYLTHDGGNEADFRRSFFARPVRFNSYTKEEKAQKQELVNALVSAIETGTAKQVKKLSAELNKKWGQNPPLPPVQQSRPPSSLPPLNHLTHKQPLGGKPTKHKANLKRKEKKLVSEPPSLAEIQPPNKKGKKQIKGKERESTTIEFPSDDSGSSSSSDSLVKSKPKSKDSSDSSSLDNDTSSDSGDSSSYDDPEISFETKTLKAADLLDLPIKWDKVLPKTPPNKARGVED</sequence>
<evidence type="ECO:0000313" key="3">
    <source>
        <dbReference type="Proteomes" id="UP000001072"/>
    </source>
</evidence>
<feature type="compositionally biased region" description="Low complexity" evidence="1">
    <location>
        <begin position="348"/>
        <end position="364"/>
    </location>
</feature>
<feature type="compositionally biased region" description="Polar residues" evidence="1">
    <location>
        <begin position="86"/>
        <end position="97"/>
    </location>
</feature>
<dbReference type="Proteomes" id="UP000001072">
    <property type="component" value="Unassembled WGS sequence"/>
</dbReference>
<protein>
    <submittedName>
        <fullName evidence="2">Uncharacterized protein</fullName>
    </submittedName>
</protein>
<keyword evidence="3" id="KW-1185">Reference proteome</keyword>
<dbReference type="AlphaFoldDB" id="F4SCZ1"/>
<name>F4SCZ1_MELLP</name>
<feature type="compositionally biased region" description="Low complexity" evidence="1">
    <location>
        <begin position="325"/>
        <end position="338"/>
    </location>
</feature>
<feature type="compositionally biased region" description="Polar residues" evidence="1">
    <location>
        <begin position="22"/>
        <end position="33"/>
    </location>
</feature>
<evidence type="ECO:0000313" key="2">
    <source>
        <dbReference type="EMBL" id="EGF97478.1"/>
    </source>
</evidence>
<feature type="region of interest" description="Disordered" evidence="1">
    <location>
        <begin position="236"/>
        <end position="370"/>
    </location>
</feature>
<evidence type="ECO:0000256" key="1">
    <source>
        <dbReference type="SAM" id="MobiDB-lite"/>
    </source>
</evidence>
<feature type="compositionally biased region" description="Basic residues" evidence="1">
    <location>
        <begin position="275"/>
        <end position="287"/>
    </location>
</feature>
<proteinExistence type="predicted"/>
<accession>F4SCZ1</accession>
<dbReference type="GeneID" id="18931378"/>
<feature type="region of interest" description="Disordered" evidence="1">
    <location>
        <begin position="387"/>
        <end position="407"/>
    </location>
</feature>
<dbReference type="VEuPathDB" id="FungiDB:MELLADRAFT_69964"/>
<dbReference type="InParanoid" id="F4SCZ1"/>
<gene>
    <name evidence="2" type="ORF">MELLADRAFT_69964</name>
</gene>
<dbReference type="KEGG" id="mlr:MELLADRAFT_69964"/>
<feature type="compositionally biased region" description="Low complexity" evidence="1">
    <location>
        <begin position="143"/>
        <end position="156"/>
    </location>
</feature>
<feature type="compositionally biased region" description="Low complexity" evidence="1">
    <location>
        <begin position="250"/>
        <end position="262"/>
    </location>
</feature>
<organism evidence="3">
    <name type="scientific">Melampsora larici-populina (strain 98AG31 / pathotype 3-4-7)</name>
    <name type="common">Poplar leaf rust fungus</name>
    <dbReference type="NCBI Taxonomy" id="747676"/>
    <lineage>
        <taxon>Eukaryota</taxon>
        <taxon>Fungi</taxon>
        <taxon>Dikarya</taxon>
        <taxon>Basidiomycota</taxon>
        <taxon>Pucciniomycotina</taxon>
        <taxon>Pucciniomycetes</taxon>
        <taxon>Pucciniales</taxon>
        <taxon>Melampsoraceae</taxon>
        <taxon>Melampsora</taxon>
    </lineage>
</organism>
<dbReference type="HOGENOM" id="CLU_754557_0_0_1"/>
<feature type="region of interest" description="Disordered" evidence="1">
    <location>
        <begin position="1"/>
        <end position="158"/>
    </location>
</feature>
<reference evidence="3" key="1">
    <citation type="journal article" date="2011" name="Proc. Natl. Acad. Sci. U.S.A.">
        <title>Obligate biotrophy features unraveled by the genomic analysis of rust fungi.</title>
        <authorList>
            <person name="Duplessis S."/>
            <person name="Cuomo C.A."/>
            <person name="Lin Y.-C."/>
            <person name="Aerts A."/>
            <person name="Tisserant E."/>
            <person name="Veneault-Fourrey C."/>
            <person name="Joly D.L."/>
            <person name="Hacquard S."/>
            <person name="Amselem J."/>
            <person name="Cantarel B.L."/>
            <person name="Chiu R."/>
            <person name="Coutinho P.M."/>
            <person name="Feau N."/>
            <person name="Field M."/>
            <person name="Frey P."/>
            <person name="Gelhaye E."/>
            <person name="Goldberg J."/>
            <person name="Grabherr M.G."/>
            <person name="Kodira C.D."/>
            <person name="Kohler A."/>
            <person name="Kuees U."/>
            <person name="Lindquist E.A."/>
            <person name="Lucas S.M."/>
            <person name="Mago R."/>
            <person name="Mauceli E."/>
            <person name="Morin E."/>
            <person name="Murat C."/>
            <person name="Pangilinan J.L."/>
            <person name="Park R."/>
            <person name="Pearson M."/>
            <person name="Quesneville H."/>
            <person name="Rouhier N."/>
            <person name="Sakthikumar S."/>
            <person name="Salamov A.A."/>
            <person name="Schmutz J."/>
            <person name="Selles B."/>
            <person name="Shapiro H."/>
            <person name="Tanguay P."/>
            <person name="Tuskan G.A."/>
            <person name="Henrissat B."/>
            <person name="Van de Peer Y."/>
            <person name="Rouze P."/>
            <person name="Ellis J.G."/>
            <person name="Dodds P.N."/>
            <person name="Schein J.E."/>
            <person name="Zhong S."/>
            <person name="Hamelin R.C."/>
            <person name="Grigoriev I.V."/>
            <person name="Szabo L.J."/>
            <person name="Martin F."/>
        </authorList>
    </citation>
    <scope>NUCLEOTIDE SEQUENCE [LARGE SCALE GENOMIC DNA]</scope>
    <source>
        <strain evidence="3">98AG31 / pathotype 3-4-7</strain>
    </source>
</reference>
<dbReference type="RefSeq" id="XP_007419245.1">
    <property type="nucleotide sequence ID" value="XM_007419183.1"/>
</dbReference>
<dbReference type="EMBL" id="GL883229">
    <property type="protein sequence ID" value="EGF97478.1"/>
    <property type="molecule type" value="Genomic_DNA"/>
</dbReference>
<feature type="compositionally biased region" description="Polar residues" evidence="1">
    <location>
        <begin position="59"/>
        <end position="78"/>
    </location>
</feature>
<feature type="compositionally biased region" description="Polar residues" evidence="1">
    <location>
        <begin position="1"/>
        <end position="14"/>
    </location>
</feature>